<keyword evidence="1" id="KW-0732">Signal</keyword>
<comment type="caution">
    <text evidence="4">The sequence shown here is derived from an EMBL/GenBank/DDBJ whole genome shotgun (WGS) entry which is preliminary data.</text>
</comment>
<evidence type="ECO:0000259" key="3">
    <source>
        <dbReference type="Pfam" id="PF00326"/>
    </source>
</evidence>
<feature type="domain" description="Peptidase S9 prolyl oligopeptidase catalytic" evidence="3">
    <location>
        <begin position="81"/>
        <end position="174"/>
    </location>
</feature>
<reference evidence="4 5" key="1">
    <citation type="submission" date="2021-07" db="EMBL/GenBank/DDBJ databases">
        <title>Stakelama flava sp. nov., a novel endophytic bacterium isolated from branch of Kandelia candel.</title>
        <authorList>
            <person name="Tuo L."/>
        </authorList>
    </citation>
    <scope>NUCLEOTIDE SEQUENCE [LARGE SCALE GENOMIC DNA]</scope>
    <source>
        <strain evidence="4 5">CBK3Z-3</strain>
    </source>
</reference>
<dbReference type="InterPro" id="IPR001375">
    <property type="entry name" value="Peptidase_S9_cat"/>
</dbReference>
<evidence type="ECO:0000256" key="2">
    <source>
        <dbReference type="ARBA" id="ARBA00022801"/>
    </source>
</evidence>
<dbReference type="InterPro" id="IPR050955">
    <property type="entry name" value="Plant_Biomass_Hydrol_Est"/>
</dbReference>
<name>A0ABS6XKE6_9SPHN</name>
<keyword evidence="2" id="KW-0378">Hydrolase</keyword>
<evidence type="ECO:0000256" key="1">
    <source>
        <dbReference type="ARBA" id="ARBA00022729"/>
    </source>
</evidence>
<keyword evidence="5" id="KW-1185">Reference proteome</keyword>
<protein>
    <submittedName>
        <fullName evidence="4">Prolyl oligopeptidase family serine peptidase</fullName>
    </submittedName>
</protein>
<dbReference type="PANTHER" id="PTHR43037:SF5">
    <property type="entry name" value="FERULOYL ESTERASE"/>
    <property type="match status" value="1"/>
</dbReference>
<dbReference type="PANTHER" id="PTHR43037">
    <property type="entry name" value="UNNAMED PRODUCT-RELATED"/>
    <property type="match status" value="1"/>
</dbReference>
<dbReference type="EMBL" id="JAHWZX010000005">
    <property type="protein sequence ID" value="MBW4330680.1"/>
    <property type="molecule type" value="Genomic_DNA"/>
</dbReference>
<dbReference type="Pfam" id="PF00326">
    <property type="entry name" value="Peptidase_S9"/>
    <property type="match status" value="1"/>
</dbReference>
<organism evidence="4 5">
    <name type="scientific">Stakelama flava</name>
    <dbReference type="NCBI Taxonomy" id="2860338"/>
    <lineage>
        <taxon>Bacteria</taxon>
        <taxon>Pseudomonadati</taxon>
        <taxon>Pseudomonadota</taxon>
        <taxon>Alphaproteobacteria</taxon>
        <taxon>Sphingomonadales</taxon>
        <taxon>Sphingomonadaceae</taxon>
        <taxon>Stakelama</taxon>
    </lineage>
</organism>
<evidence type="ECO:0000313" key="5">
    <source>
        <dbReference type="Proteomes" id="UP001197214"/>
    </source>
</evidence>
<evidence type="ECO:0000313" key="4">
    <source>
        <dbReference type="EMBL" id="MBW4330680.1"/>
    </source>
</evidence>
<accession>A0ABS6XKE6</accession>
<sequence length="296" mass="30903">MLLMLAGLAAPRTGHAADRCRLGMAGATRALPVGDTGRSMEVHMPATGAAQPRPLVFVLHGSGSSGEGVLRDSGLAALSDSENFILAAPDGAIPLGKGYAWNIPGVPTVDGKLPGKDDADDVAYIGAAIDWMVAKGCADPDRVYVTGISGGGRMTSWLGCVAADRFAAIAPVVGLRAGNPLKSDPARPDPATCRPARPLPVLAFAGDADTVNPVDGGGAGYWQYSMDTALTRWAALDGCKAGPQRIDFTGKVLTIRYDDCSGNASVSGWIYHGRGHEWVADNAAMWRFFERHRSKS</sequence>
<dbReference type="Proteomes" id="UP001197214">
    <property type="component" value="Unassembled WGS sequence"/>
</dbReference>
<proteinExistence type="predicted"/>
<gene>
    <name evidence="4" type="ORF">KY084_07285</name>
</gene>